<dbReference type="InterPro" id="IPR043128">
    <property type="entry name" value="Rev_trsase/Diguanyl_cyclase"/>
</dbReference>
<accession>A0A1S3Y7C9</accession>
<dbReference type="AlphaFoldDB" id="A0A1S3Y7C9"/>
<dbReference type="KEGG" id="nta:107773155"/>
<dbReference type="InterPro" id="IPR043502">
    <property type="entry name" value="DNA/RNA_pol_sf"/>
</dbReference>
<dbReference type="SUPFAM" id="SSF56672">
    <property type="entry name" value="DNA/RNA polymerases"/>
    <property type="match status" value="1"/>
</dbReference>
<proteinExistence type="predicted"/>
<dbReference type="PANTHER" id="PTHR24559">
    <property type="entry name" value="TRANSPOSON TY3-I GAG-POL POLYPROTEIN"/>
    <property type="match status" value="1"/>
</dbReference>
<dbReference type="InterPro" id="IPR053134">
    <property type="entry name" value="RNA-dir_DNA_polymerase"/>
</dbReference>
<gene>
    <name evidence="1" type="primary">LOC107773155</name>
</gene>
<dbReference type="Gene3D" id="3.30.70.270">
    <property type="match status" value="1"/>
</dbReference>
<dbReference type="Gene3D" id="3.10.10.10">
    <property type="entry name" value="HIV Type 1 Reverse Transcriptase, subunit A, domain 1"/>
    <property type="match status" value="1"/>
</dbReference>
<reference evidence="1" key="1">
    <citation type="submission" date="2025-08" db="UniProtKB">
        <authorList>
            <consortium name="RefSeq"/>
        </authorList>
    </citation>
    <scope>IDENTIFICATION</scope>
</reference>
<feature type="non-terminal residue" evidence="1">
    <location>
        <position position="228"/>
    </location>
</feature>
<protein>
    <recommendedName>
        <fullName evidence="2">RNA-directed DNA polymerase homolog</fullName>
    </recommendedName>
</protein>
<organism evidence="1">
    <name type="scientific">Nicotiana tabacum</name>
    <name type="common">Common tobacco</name>
    <dbReference type="NCBI Taxonomy" id="4097"/>
    <lineage>
        <taxon>Eukaryota</taxon>
        <taxon>Viridiplantae</taxon>
        <taxon>Streptophyta</taxon>
        <taxon>Embryophyta</taxon>
        <taxon>Tracheophyta</taxon>
        <taxon>Spermatophyta</taxon>
        <taxon>Magnoliopsida</taxon>
        <taxon>eudicotyledons</taxon>
        <taxon>Gunneridae</taxon>
        <taxon>Pentapetalae</taxon>
        <taxon>asterids</taxon>
        <taxon>lamiids</taxon>
        <taxon>Solanales</taxon>
        <taxon>Solanaceae</taxon>
        <taxon>Nicotianoideae</taxon>
        <taxon>Nicotianeae</taxon>
        <taxon>Nicotiana</taxon>
    </lineage>
</organism>
<dbReference type="PaxDb" id="4097-A0A1S3Y7C9"/>
<sequence>MAPPELEELRKQLKELPDAGHIRPSKASFGAPVLFQKKNDGSLLGSAKYFTKVDLRKGYYQVGIAEGDDPKTTCVTRYGAFECGYLTKAAPLIELLRKNKPWVWMEHCQRAFEDLKEAVIEELVLALPDFAKTFEKKLTPKQARWQDFLAEFDYVLEYKPDKGNIVADALSRKAKLTAITSTRWDIREAIKESIQHDPAAKQLIELANQGNTTHFWVEDGLLLTTGRQ</sequence>
<dbReference type="PANTHER" id="PTHR24559:SF436">
    <property type="entry name" value="RNA-DIRECTED DNA POLYMERASE HOMOLOG"/>
    <property type="match status" value="1"/>
</dbReference>
<evidence type="ECO:0008006" key="2">
    <source>
        <dbReference type="Google" id="ProtNLM"/>
    </source>
</evidence>
<dbReference type="RefSeq" id="XP_016448090.1">
    <property type="nucleotide sequence ID" value="XM_016592604.1"/>
</dbReference>
<dbReference type="OMA" id="TRWDIRE"/>
<name>A0A1S3Y7C9_TOBAC</name>
<evidence type="ECO:0000313" key="1">
    <source>
        <dbReference type="RefSeq" id="XP_016448090.1"/>
    </source>
</evidence>
<dbReference type="STRING" id="4097.A0A1S3Y7C9"/>
<dbReference type="OrthoDB" id="1686402at2759"/>